<reference evidence="1 2" key="1">
    <citation type="submission" date="2015-12" db="EMBL/GenBank/DDBJ databases">
        <title>Dictyostelia acquired genes for synthesis and detection of signals that induce cell-type specialization by lateral gene transfer from prokaryotes.</title>
        <authorList>
            <person name="Gloeckner G."/>
            <person name="Schaap P."/>
        </authorList>
    </citation>
    <scope>NUCLEOTIDE SEQUENCE [LARGE SCALE GENOMIC DNA]</scope>
    <source>
        <strain evidence="1 2">TK</strain>
    </source>
</reference>
<proteinExistence type="predicted"/>
<organism evidence="1 2">
    <name type="scientific">Tieghemostelium lacteum</name>
    <name type="common">Slime mold</name>
    <name type="synonym">Dictyostelium lacteum</name>
    <dbReference type="NCBI Taxonomy" id="361077"/>
    <lineage>
        <taxon>Eukaryota</taxon>
        <taxon>Amoebozoa</taxon>
        <taxon>Evosea</taxon>
        <taxon>Eumycetozoa</taxon>
        <taxon>Dictyostelia</taxon>
        <taxon>Dictyosteliales</taxon>
        <taxon>Raperosteliaceae</taxon>
        <taxon>Tieghemostelium</taxon>
    </lineage>
</organism>
<dbReference type="EMBL" id="LODT01000001">
    <property type="protein sequence ID" value="KYR02860.1"/>
    <property type="molecule type" value="Genomic_DNA"/>
</dbReference>
<dbReference type="Proteomes" id="UP000076078">
    <property type="component" value="Unassembled WGS sequence"/>
</dbReference>
<evidence type="ECO:0000313" key="2">
    <source>
        <dbReference type="Proteomes" id="UP000076078"/>
    </source>
</evidence>
<keyword evidence="2" id="KW-1185">Reference proteome</keyword>
<dbReference type="InParanoid" id="A0A152A9G3"/>
<sequence length="237" mass="28353">MNNEYKQLLQLKYEYEQKILSLNQSNDTLSSSIDIKISKEKEYNTYLKDEINRLKKQIDQENEWLDNQKSINLKLKSLDNSNVSSNNKKNINDIEKLHDNINFINDKIENELEPLLSTLFESSKLKLKIKSEVVKENREKEDEMEVDDTSQSFKKLDTLLLGFIIQYAIDSFENDPLVYFSPKDVQLSLSIYYPKLHKRFENIKYFERDFKLLQELHIIEIQPNNNNLYRLVQLFRN</sequence>
<accession>A0A152A9G3</accession>
<evidence type="ECO:0000313" key="1">
    <source>
        <dbReference type="EMBL" id="KYR02860.1"/>
    </source>
</evidence>
<protein>
    <submittedName>
        <fullName evidence="1">Uncharacterized protein</fullName>
    </submittedName>
</protein>
<gene>
    <name evidence="1" type="ORF">DLAC_00331</name>
</gene>
<name>A0A152A9G3_TIELA</name>
<dbReference type="AlphaFoldDB" id="A0A152A9G3"/>
<comment type="caution">
    <text evidence="1">The sequence shown here is derived from an EMBL/GenBank/DDBJ whole genome shotgun (WGS) entry which is preliminary data.</text>
</comment>